<evidence type="ECO:0000313" key="1">
    <source>
        <dbReference type="EMBL" id="GAA4924464.1"/>
    </source>
</evidence>
<dbReference type="Proteomes" id="UP001500368">
    <property type="component" value="Unassembled WGS sequence"/>
</dbReference>
<gene>
    <name evidence="1" type="ORF">GCM10025790_22130</name>
</gene>
<sequence length="123" mass="13441">MTDLTEQLEAEHQIITAAALDGTLVAEPLRALRDGELHIVDAYEVINERGSEDWEHVATFKNKQSADLFIHAHTALSVRNAQIQAALEGCIKLTLLGMEGSDFDKGVAFAVDTIRRALENAGK</sequence>
<evidence type="ECO:0000313" key="2">
    <source>
        <dbReference type="Proteomes" id="UP001500368"/>
    </source>
</evidence>
<dbReference type="EMBL" id="BAABLW010000007">
    <property type="protein sequence ID" value="GAA4924464.1"/>
    <property type="molecule type" value="Genomic_DNA"/>
</dbReference>
<proteinExistence type="predicted"/>
<reference evidence="2" key="1">
    <citation type="journal article" date="2019" name="Int. J. Syst. Evol. Microbiol.">
        <title>The Global Catalogue of Microorganisms (GCM) 10K type strain sequencing project: providing services to taxonomists for standard genome sequencing and annotation.</title>
        <authorList>
            <consortium name="The Broad Institute Genomics Platform"/>
            <consortium name="The Broad Institute Genome Sequencing Center for Infectious Disease"/>
            <person name="Wu L."/>
            <person name="Ma J."/>
        </authorList>
    </citation>
    <scope>NUCLEOTIDE SEQUENCE [LARGE SCALE GENOMIC DNA]</scope>
    <source>
        <strain evidence="2">JCM 19129</strain>
    </source>
</reference>
<keyword evidence="2" id="KW-1185">Reference proteome</keyword>
<dbReference type="RefSeq" id="WP_345478066.1">
    <property type="nucleotide sequence ID" value="NZ_BAABLW010000007.1"/>
</dbReference>
<protein>
    <submittedName>
        <fullName evidence="1">Uncharacterized protein</fullName>
    </submittedName>
</protein>
<name>A0ABP9G974_9MICC</name>
<organism evidence="1 2">
    <name type="scientific">Nesterenkonia rhizosphaerae</name>
    <dbReference type="NCBI Taxonomy" id="1348272"/>
    <lineage>
        <taxon>Bacteria</taxon>
        <taxon>Bacillati</taxon>
        <taxon>Actinomycetota</taxon>
        <taxon>Actinomycetes</taxon>
        <taxon>Micrococcales</taxon>
        <taxon>Micrococcaceae</taxon>
        <taxon>Nesterenkonia</taxon>
    </lineage>
</organism>
<accession>A0ABP9G974</accession>
<comment type="caution">
    <text evidence="1">The sequence shown here is derived from an EMBL/GenBank/DDBJ whole genome shotgun (WGS) entry which is preliminary data.</text>
</comment>